<evidence type="ECO:0000259" key="1">
    <source>
        <dbReference type="PROSITE" id="PS50983"/>
    </source>
</evidence>
<dbReference type="Gene3D" id="3.40.50.1980">
    <property type="entry name" value="Nitrogenase molybdenum iron protein domain"/>
    <property type="match status" value="2"/>
</dbReference>
<accession>A0A381PL95</accession>
<dbReference type="EMBL" id="UINC01001021">
    <property type="protein sequence ID" value="SUZ67781.1"/>
    <property type="molecule type" value="Genomic_DNA"/>
</dbReference>
<dbReference type="AlphaFoldDB" id="A0A381PL95"/>
<sequence length="316" mass="34731">MRICSLLPSATEIVYALGLGDDLVGVSHACDYPDSAATKPVVSRSVRQITHLSSEEIDAIVQQARANSNPLYWIDGELLRGLKPEFIITQELCEVCAIDSGSVFETAAKVLDYQPQILTIRPSIVADILQNVRNIASAAGVSRRGDELAESLQSRIRTVVDGVADVGAKPRVLCLDWLDPLRNTGQWVPELVEMAGGEERLAVTGGLSRELTWDEIVDYAPEYLMVMPCAFDPERVRAEAAEKLTHLNGWKELPAVQMDQVFLFDGRIPTRHGPRVVDVLEGLAEAMHPKRFKGISSYEVLVKNRPEPRCPGSGFG</sequence>
<dbReference type="Pfam" id="PF01497">
    <property type="entry name" value="Peripla_BP_2"/>
    <property type="match status" value="1"/>
</dbReference>
<reference evidence="2" key="1">
    <citation type="submission" date="2018-05" db="EMBL/GenBank/DDBJ databases">
        <authorList>
            <person name="Lanie J.A."/>
            <person name="Ng W.-L."/>
            <person name="Kazmierczak K.M."/>
            <person name="Andrzejewski T.M."/>
            <person name="Davidsen T.M."/>
            <person name="Wayne K.J."/>
            <person name="Tettelin H."/>
            <person name="Glass J.I."/>
            <person name="Rusch D."/>
            <person name="Podicherti R."/>
            <person name="Tsui H.-C.T."/>
            <person name="Winkler M.E."/>
        </authorList>
    </citation>
    <scope>NUCLEOTIDE SEQUENCE</scope>
</reference>
<protein>
    <recommendedName>
        <fullName evidence="1">Fe/B12 periplasmic-binding domain-containing protein</fullName>
    </recommendedName>
</protein>
<gene>
    <name evidence="2" type="ORF">METZ01_LOCUS20635</name>
</gene>
<organism evidence="2">
    <name type="scientific">marine metagenome</name>
    <dbReference type="NCBI Taxonomy" id="408172"/>
    <lineage>
        <taxon>unclassified sequences</taxon>
        <taxon>metagenomes</taxon>
        <taxon>ecological metagenomes</taxon>
    </lineage>
</organism>
<feature type="domain" description="Fe/B12 periplasmic-binding" evidence="1">
    <location>
        <begin position="2"/>
        <end position="291"/>
    </location>
</feature>
<dbReference type="SUPFAM" id="SSF53807">
    <property type="entry name" value="Helical backbone' metal receptor"/>
    <property type="match status" value="1"/>
</dbReference>
<dbReference type="InterPro" id="IPR002491">
    <property type="entry name" value="ABC_transptr_periplasmic_BD"/>
</dbReference>
<name>A0A381PL95_9ZZZZ</name>
<evidence type="ECO:0000313" key="2">
    <source>
        <dbReference type="EMBL" id="SUZ67781.1"/>
    </source>
</evidence>
<dbReference type="PROSITE" id="PS50983">
    <property type="entry name" value="FE_B12_PBP"/>
    <property type="match status" value="1"/>
</dbReference>
<dbReference type="PANTHER" id="PTHR42860:SF1">
    <property type="entry name" value="VITAMIN B12-BINDING PROTEIN"/>
    <property type="match status" value="1"/>
</dbReference>
<proteinExistence type="predicted"/>
<dbReference type="PANTHER" id="PTHR42860">
    <property type="entry name" value="VITAMIN B12-BINDING PROTEIN"/>
    <property type="match status" value="1"/>
</dbReference>
<dbReference type="InterPro" id="IPR051030">
    <property type="entry name" value="Vitamin_B12-ABC_binding"/>
</dbReference>